<dbReference type="GO" id="GO:0020037">
    <property type="term" value="F:heme binding"/>
    <property type="evidence" value="ECO:0007669"/>
    <property type="project" value="InterPro"/>
</dbReference>
<dbReference type="AlphaFoldDB" id="A0A9D4Y147"/>
<dbReference type="Pfam" id="PF00067">
    <property type="entry name" value="p450"/>
    <property type="match status" value="1"/>
</dbReference>
<evidence type="ECO:0000256" key="6">
    <source>
        <dbReference type="ARBA" id="ARBA00023004"/>
    </source>
</evidence>
<protein>
    <recommendedName>
        <fullName evidence="12">Cytochrome P450</fullName>
    </recommendedName>
</protein>
<organism evidence="10 11">
    <name type="scientific">Pisum sativum</name>
    <name type="common">Garden pea</name>
    <name type="synonym">Lathyrus oleraceus</name>
    <dbReference type="NCBI Taxonomy" id="3888"/>
    <lineage>
        <taxon>Eukaryota</taxon>
        <taxon>Viridiplantae</taxon>
        <taxon>Streptophyta</taxon>
        <taxon>Embryophyta</taxon>
        <taxon>Tracheophyta</taxon>
        <taxon>Spermatophyta</taxon>
        <taxon>Magnoliopsida</taxon>
        <taxon>eudicotyledons</taxon>
        <taxon>Gunneridae</taxon>
        <taxon>Pentapetalae</taxon>
        <taxon>rosids</taxon>
        <taxon>fabids</taxon>
        <taxon>Fabales</taxon>
        <taxon>Fabaceae</taxon>
        <taxon>Papilionoideae</taxon>
        <taxon>50 kb inversion clade</taxon>
        <taxon>NPAAA clade</taxon>
        <taxon>Hologalegina</taxon>
        <taxon>IRL clade</taxon>
        <taxon>Fabeae</taxon>
        <taxon>Lathyrus</taxon>
    </lineage>
</organism>
<comment type="caution">
    <text evidence="10">The sequence shown here is derived from an EMBL/GenBank/DDBJ whole genome shotgun (WGS) entry which is preliminary data.</text>
</comment>
<dbReference type="Gramene" id="Psat3g167720.1">
    <property type="protein sequence ID" value="Psat3g167720.1.cds"/>
    <property type="gene ID" value="Psat3g167720"/>
</dbReference>
<evidence type="ECO:0000256" key="4">
    <source>
        <dbReference type="ARBA" id="ARBA00022723"/>
    </source>
</evidence>
<evidence type="ECO:0008006" key="12">
    <source>
        <dbReference type="Google" id="ProtNLM"/>
    </source>
</evidence>
<dbReference type="CDD" id="cd11064">
    <property type="entry name" value="CYP86A"/>
    <property type="match status" value="1"/>
</dbReference>
<dbReference type="Gramene" id="Psat03G0536200-T1">
    <property type="protein sequence ID" value="KAI5431171.1"/>
    <property type="gene ID" value="KIW84_035362"/>
</dbReference>
<feature type="binding site" description="axial binding residue" evidence="8">
    <location>
        <position position="462"/>
    </location>
    <ligand>
        <name>heme</name>
        <dbReference type="ChEBI" id="CHEBI:30413"/>
    </ligand>
    <ligandPart>
        <name>Fe</name>
        <dbReference type="ChEBI" id="CHEBI:18248"/>
    </ligandPart>
</feature>
<feature type="transmembrane region" description="Helical" evidence="9">
    <location>
        <begin position="6"/>
        <end position="27"/>
    </location>
</feature>
<dbReference type="Gramene" id="PSAT_LOCUS11538_t1">
    <property type="protein sequence ID" value="CAL5191595.1"/>
    <property type="gene ID" value="PSAT_LOCUS11538"/>
</dbReference>
<evidence type="ECO:0000256" key="7">
    <source>
        <dbReference type="ARBA" id="ARBA00023033"/>
    </source>
</evidence>
<dbReference type="InterPro" id="IPR001128">
    <property type="entry name" value="Cyt_P450"/>
</dbReference>
<dbReference type="PANTHER" id="PTHR24296">
    <property type="entry name" value="CYTOCHROME P450"/>
    <property type="match status" value="1"/>
</dbReference>
<dbReference type="GO" id="GO:0004497">
    <property type="term" value="F:monooxygenase activity"/>
    <property type="evidence" value="ECO:0007669"/>
    <property type="project" value="UniProtKB-KW"/>
</dbReference>
<dbReference type="GO" id="GO:0005506">
    <property type="term" value="F:iron ion binding"/>
    <property type="evidence" value="ECO:0007669"/>
    <property type="project" value="InterPro"/>
</dbReference>
<keyword evidence="9" id="KW-0812">Transmembrane</keyword>
<dbReference type="InterPro" id="IPR036396">
    <property type="entry name" value="Cyt_P450_sf"/>
</dbReference>
<keyword evidence="9" id="KW-0472">Membrane</keyword>
<comment type="cofactor">
    <cofactor evidence="1 8">
        <name>heme</name>
        <dbReference type="ChEBI" id="CHEBI:30413"/>
    </cofactor>
</comment>
<dbReference type="Gene3D" id="1.10.630.10">
    <property type="entry name" value="Cytochrome P450"/>
    <property type="match status" value="1"/>
</dbReference>
<dbReference type="Proteomes" id="UP001058974">
    <property type="component" value="Chromosome 3"/>
</dbReference>
<dbReference type="EMBL" id="JAMSHJ010000003">
    <property type="protein sequence ID" value="KAI5431171.1"/>
    <property type="molecule type" value="Genomic_DNA"/>
</dbReference>
<sequence length="515" mass="59588">MVGAFITFLLSFQPLSFLFFLFFYLTFLNFLPVKKLAGTGPTTYPIIGCLLSFYKNRFRLLNWYTDLLARSPTNTILVRRLGTRRTIITANQHNVEYVLKTNFKNFPKGKPFTEILGDFLGKGIFNVDGDLWIKQRKLASHEFSLRSMNNFIVHTLEEEVNEKLLPLMDSLCIENKVVDFQELLGRFSFNVICKFTFGSYDDDDNNRCCLDPSFPISPLARAFDVAAEISARRGAAPLFLVWRVKKWLRVGSEKRLREAVNEVQTRVMEMISKRKRKMNVIGEKLVINGQDLLSRLISSGHDEEVIRDMVISLIMAGRDTTSSALTWFFWLLSSYSEIEQRILKEILDYDCDYDYESLKNMNYLKACLCESMRLYPPVAWDSKHATCDDILPDGTMVKSGDRVTYFPYGMGRMENLWGKDWFEFRPDRWFVEPVEPGKKEVVILKEVCPFKYPIFQGGPRVCLGKEMAFVEMKYVVASIVRRFKIKIVSSEKPMFVPLLTAHMAGGLKVFVSKRV</sequence>
<keyword evidence="6 8" id="KW-0408">Iron</keyword>
<dbReference type="GO" id="GO:0016705">
    <property type="term" value="F:oxidoreductase activity, acting on paired donors, with incorporation or reduction of molecular oxygen"/>
    <property type="evidence" value="ECO:0007669"/>
    <property type="project" value="InterPro"/>
</dbReference>
<evidence type="ECO:0000256" key="5">
    <source>
        <dbReference type="ARBA" id="ARBA00023002"/>
    </source>
</evidence>
<name>A0A9D4Y147_PEA</name>
<dbReference type="SUPFAM" id="SSF48264">
    <property type="entry name" value="Cytochrome P450"/>
    <property type="match status" value="1"/>
</dbReference>
<dbReference type="OrthoDB" id="1470350at2759"/>
<keyword evidence="7" id="KW-0503">Monooxygenase</keyword>
<evidence type="ECO:0000313" key="10">
    <source>
        <dbReference type="EMBL" id="KAI5431171.1"/>
    </source>
</evidence>
<keyword evidence="4 8" id="KW-0479">Metal-binding</keyword>
<evidence type="ECO:0000313" key="11">
    <source>
        <dbReference type="Proteomes" id="UP001058974"/>
    </source>
</evidence>
<keyword evidence="3 8" id="KW-0349">Heme</keyword>
<accession>A0A9D4Y147</accession>
<reference evidence="10 11" key="1">
    <citation type="journal article" date="2022" name="Nat. Genet.">
        <title>Improved pea reference genome and pan-genome highlight genomic features and evolutionary characteristics.</title>
        <authorList>
            <person name="Yang T."/>
            <person name="Liu R."/>
            <person name="Luo Y."/>
            <person name="Hu S."/>
            <person name="Wang D."/>
            <person name="Wang C."/>
            <person name="Pandey M.K."/>
            <person name="Ge S."/>
            <person name="Xu Q."/>
            <person name="Li N."/>
            <person name="Li G."/>
            <person name="Huang Y."/>
            <person name="Saxena R.K."/>
            <person name="Ji Y."/>
            <person name="Li M."/>
            <person name="Yan X."/>
            <person name="He Y."/>
            <person name="Liu Y."/>
            <person name="Wang X."/>
            <person name="Xiang C."/>
            <person name="Varshney R.K."/>
            <person name="Ding H."/>
            <person name="Gao S."/>
            <person name="Zong X."/>
        </authorList>
    </citation>
    <scope>NUCLEOTIDE SEQUENCE [LARGE SCALE GENOMIC DNA]</scope>
    <source>
        <strain evidence="10 11">cv. Zhongwan 6</strain>
    </source>
</reference>
<proteinExistence type="inferred from homology"/>
<evidence type="ECO:0000256" key="1">
    <source>
        <dbReference type="ARBA" id="ARBA00001971"/>
    </source>
</evidence>
<evidence type="ECO:0000256" key="9">
    <source>
        <dbReference type="SAM" id="Phobius"/>
    </source>
</evidence>
<evidence type="ECO:0000256" key="2">
    <source>
        <dbReference type="ARBA" id="ARBA00010617"/>
    </source>
</evidence>
<evidence type="ECO:0000256" key="3">
    <source>
        <dbReference type="ARBA" id="ARBA00022617"/>
    </source>
</evidence>
<keyword evidence="11" id="KW-1185">Reference proteome</keyword>
<dbReference type="PRINTS" id="PR00463">
    <property type="entry name" value="EP450I"/>
</dbReference>
<evidence type="ECO:0000256" key="8">
    <source>
        <dbReference type="PIRSR" id="PIRSR602401-1"/>
    </source>
</evidence>
<keyword evidence="5" id="KW-0560">Oxidoreductase</keyword>
<keyword evidence="9" id="KW-1133">Transmembrane helix</keyword>
<dbReference type="PRINTS" id="PR00385">
    <property type="entry name" value="P450"/>
</dbReference>
<gene>
    <name evidence="10" type="ORF">KIW84_035362</name>
</gene>
<dbReference type="InterPro" id="IPR002401">
    <property type="entry name" value="Cyt_P450_E_grp-I"/>
</dbReference>
<comment type="similarity">
    <text evidence="2">Belongs to the cytochrome P450 family.</text>
</comment>